<keyword evidence="2" id="KW-0472">Membrane</keyword>
<proteinExistence type="predicted"/>
<evidence type="ECO:0000256" key="1">
    <source>
        <dbReference type="SAM" id="MobiDB-lite"/>
    </source>
</evidence>
<evidence type="ECO:0000313" key="3">
    <source>
        <dbReference type="EMBL" id="MBB5193225.1"/>
    </source>
</evidence>
<organism evidence="3 4">
    <name type="scientific">Silvimonas terrae</name>
    <dbReference type="NCBI Taxonomy" id="300266"/>
    <lineage>
        <taxon>Bacteria</taxon>
        <taxon>Pseudomonadati</taxon>
        <taxon>Pseudomonadota</taxon>
        <taxon>Betaproteobacteria</taxon>
        <taxon>Neisseriales</taxon>
        <taxon>Chitinibacteraceae</taxon>
        <taxon>Silvimonas</taxon>
    </lineage>
</organism>
<dbReference type="Proteomes" id="UP000543030">
    <property type="component" value="Unassembled WGS sequence"/>
</dbReference>
<gene>
    <name evidence="3" type="ORF">HNQ50_003979</name>
</gene>
<keyword evidence="2" id="KW-1133">Transmembrane helix</keyword>
<feature type="transmembrane region" description="Helical" evidence="2">
    <location>
        <begin position="6"/>
        <end position="23"/>
    </location>
</feature>
<keyword evidence="4" id="KW-1185">Reference proteome</keyword>
<accession>A0A840RIT9</accession>
<reference evidence="3 4" key="1">
    <citation type="submission" date="2020-08" db="EMBL/GenBank/DDBJ databases">
        <title>Genomic Encyclopedia of Type Strains, Phase IV (KMG-IV): sequencing the most valuable type-strain genomes for metagenomic binning, comparative biology and taxonomic classification.</title>
        <authorList>
            <person name="Goeker M."/>
        </authorList>
    </citation>
    <scope>NUCLEOTIDE SEQUENCE [LARGE SCALE GENOMIC DNA]</scope>
    <source>
        <strain evidence="3 4">DSM 18233</strain>
    </source>
</reference>
<comment type="caution">
    <text evidence="3">The sequence shown here is derived from an EMBL/GenBank/DDBJ whole genome shotgun (WGS) entry which is preliminary data.</text>
</comment>
<dbReference type="EMBL" id="JACHHN010000010">
    <property type="protein sequence ID" value="MBB5193225.1"/>
    <property type="molecule type" value="Genomic_DNA"/>
</dbReference>
<evidence type="ECO:0000313" key="4">
    <source>
        <dbReference type="Proteomes" id="UP000543030"/>
    </source>
</evidence>
<evidence type="ECO:0000256" key="2">
    <source>
        <dbReference type="SAM" id="Phobius"/>
    </source>
</evidence>
<protein>
    <submittedName>
        <fullName evidence="3">Uncharacterized protein</fullName>
    </submittedName>
</protein>
<dbReference type="AlphaFoldDB" id="A0A840RIT9"/>
<name>A0A840RIT9_9NEIS</name>
<dbReference type="RefSeq" id="WP_184102878.1">
    <property type="nucleotide sequence ID" value="NZ_JACHHN010000010.1"/>
</dbReference>
<keyword evidence="2" id="KW-0812">Transmembrane</keyword>
<feature type="compositionally biased region" description="Polar residues" evidence="1">
    <location>
        <begin position="71"/>
        <end position="90"/>
    </location>
</feature>
<sequence length="179" mass="19068">MRSNRVTAFSAAVLTNILCLWLLQYGVRMPARQPLPVRETQVELIPLPQPAHRPEASAQPATIRTLPHPQVQPSAITANSPTLRTDTPTPVASAPAHKLDMEALRNGARQVGDQGKNEADSAIRLNLQPIQAAAPSALSQEMSKAQRSGCGSAYADMGLLAPLALLHDAATGKGCSWQQ</sequence>
<feature type="region of interest" description="Disordered" evidence="1">
    <location>
        <begin position="50"/>
        <end position="96"/>
    </location>
</feature>